<dbReference type="GO" id="GO:0008270">
    <property type="term" value="F:zinc ion binding"/>
    <property type="evidence" value="ECO:0007669"/>
    <property type="project" value="UniProtKB-KW"/>
</dbReference>
<dbReference type="SMART" id="SM00456">
    <property type="entry name" value="WW"/>
    <property type="match status" value="1"/>
</dbReference>
<feature type="domain" description="CCHC-type" evidence="4">
    <location>
        <begin position="18"/>
        <end position="31"/>
    </location>
</feature>
<dbReference type="SMART" id="SM00343">
    <property type="entry name" value="ZnF_C2HC"/>
    <property type="match status" value="1"/>
</dbReference>
<dbReference type="PROSITE" id="PS50158">
    <property type="entry name" value="ZF_CCHC"/>
    <property type="match status" value="1"/>
</dbReference>
<proteinExistence type="predicted"/>
<feature type="domain" description="WW" evidence="3">
    <location>
        <begin position="141"/>
        <end position="174"/>
    </location>
</feature>
<keyword evidence="1" id="KW-0863">Zinc-finger</keyword>
<feature type="region of interest" description="Disordered" evidence="2">
    <location>
        <begin position="83"/>
        <end position="140"/>
    </location>
</feature>
<dbReference type="STRING" id="554055.A0A2P6VIB7"/>
<evidence type="ECO:0000259" key="3">
    <source>
        <dbReference type="PROSITE" id="PS50020"/>
    </source>
</evidence>
<evidence type="ECO:0000259" key="4">
    <source>
        <dbReference type="PROSITE" id="PS50158"/>
    </source>
</evidence>
<accession>A0A2P6VIB7</accession>
<dbReference type="Proteomes" id="UP000239649">
    <property type="component" value="Unassembled WGS sequence"/>
</dbReference>
<dbReference type="GO" id="GO:0016874">
    <property type="term" value="F:ligase activity"/>
    <property type="evidence" value="ECO:0007669"/>
    <property type="project" value="UniProtKB-KW"/>
</dbReference>
<dbReference type="InterPro" id="IPR001878">
    <property type="entry name" value="Znf_CCHC"/>
</dbReference>
<dbReference type="Pfam" id="PF00397">
    <property type="entry name" value="WW"/>
    <property type="match status" value="1"/>
</dbReference>
<organism evidence="5 6">
    <name type="scientific">Micractinium conductrix</name>
    <dbReference type="NCBI Taxonomy" id="554055"/>
    <lineage>
        <taxon>Eukaryota</taxon>
        <taxon>Viridiplantae</taxon>
        <taxon>Chlorophyta</taxon>
        <taxon>core chlorophytes</taxon>
        <taxon>Trebouxiophyceae</taxon>
        <taxon>Chlorellales</taxon>
        <taxon>Chlorellaceae</taxon>
        <taxon>Chlorella clade</taxon>
        <taxon>Micractinium</taxon>
    </lineage>
</organism>
<dbReference type="InterPro" id="IPR036020">
    <property type="entry name" value="WW_dom_sf"/>
</dbReference>
<keyword evidence="6" id="KW-1185">Reference proteome</keyword>
<feature type="compositionally biased region" description="Low complexity" evidence="2">
    <location>
        <begin position="86"/>
        <end position="127"/>
    </location>
</feature>
<dbReference type="CDD" id="cd00201">
    <property type="entry name" value="WW"/>
    <property type="match status" value="1"/>
</dbReference>
<dbReference type="AlphaFoldDB" id="A0A2P6VIB7"/>
<dbReference type="PROSITE" id="PS50020">
    <property type="entry name" value="WW_DOMAIN_2"/>
    <property type="match status" value="1"/>
</dbReference>
<name>A0A2P6VIB7_9CHLO</name>
<dbReference type="GO" id="GO:0003676">
    <property type="term" value="F:nucleic acid binding"/>
    <property type="evidence" value="ECO:0007669"/>
    <property type="project" value="InterPro"/>
</dbReference>
<evidence type="ECO:0000313" key="6">
    <source>
        <dbReference type="Proteomes" id="UP000239649"/>
    </source>
</evidence>
<keyword evidence="1" id="KW-0479">Metal-binding</keyword>
<evidence type="ECO:0000256" key="1">
    <source>
        <dbReference type="PROSITE-ProRule" id="PRU00047"/>
    </source>
</evidence>
<gene>
    <name evidence="5" type="ORF">C2E20_2873</name>
</gene>
<dbReference type="Pfam" id="PF00098">
    <property type="entry name" value="zf-CCHC"/>
    <property type="match status" value="1"/>
</dbReference>
<evidence type="ECO:0000313" key="5">
    <source>
        <dbReference type="EMBL" id="PSC73831.1"/>
    </source>
</evidence>
<sequence length="186" mass="20247">MELHHRLRRDPSWDPRGCNICGQVGHQAANCTTGTVNWRALYGEHAFVMKPARFWSDEQKAKEAKLVNAEELEQRARDYAKMRAEGGAPPQLAPPQGGAGGQRPPSAAAAGHAPHAAAAVAAAAKPAPTDEEAARRAEAERDLPAGWAVAFDASKKPYFWHKTTKKTMWEKPKPDTPINGWKALPT</sequence>
<dbReference type="OrthoDB" id="508329at2759"/>
<dbReference type="SUPFAM" id="SSF57756">
    <property type="entry name" value="Retrovirus zinc finger-like domains"/>
    <property type="match status" value="1"/>
</dbReference>
<protein>
    <submittedName>
        <fullName evidence="5">E3 ubiquitin-ligase Su(Dx)</fullName>
    </submittedName>
</protein>
<dbReference type="Gene3D" id="2.20.70.10">
    <property type="match status" value="1"/>
</dbReference>
<dbReference type="EMBL" id="LHPF02000006">
    <property type="protein sequence ID" value="PSC73831.1"/>
    <property type="molecule type" value="Genomic_DNA"/>
</dbReference>
<dbReference type="InterPro" id="IPR001202">
    <property type="entry name" value="WW_dom"/>
</dbReference>
<keyword evidence="1" id="KW-0862">Zinc</keyword>
<reference evidence="5 6" key="1">
    <citation type="journal article" date="2018" name="Plant J.">
        <title>Genome sequences of Chlorella sorokiniana UTEX 1602 and Micractinium conductrix SAG 241.80: implications to maltose excretion by a green alga.</title>
        <authorList>
            <person name="Arriola M.B."/>
            <person name="Velmurugan N."/>
            <person name="Zhang Y."/>
            <person name="Plunkett M.H."/>
            <person name="Hondzo H."/>
            <person name="Barney B.M."/>
        </authorList>
    </citation>
    <scope>NUCLEOTIDE SEQUENCE [LARGE SCALE GENOMIC DNA]</scope>
    <source>
        <strain evidence="5 6">SAG 241.80</strain>
    </source>
</reference>
<dbReference type="InterPro" id="IPR036875">
    <property type="entry name" value="Znf_CCHC_sf"/>
</dbReference>
<evidence type="ECO:0000256" key="2">
    <source>
        <dbReference type="SAM" id="MobiDB-lite"/>
    </source>
</evidence>
<dbReference type="SUPFAM" id="SSF51045">
    <property type="entry name" value="WW domain"/>
    <property type="match status" value="1"/>
</dbReference>
<comment type="caution">
    <text evidence="5">The sequence shown here is derived from an EMBL/GenBank/DDBJ whole genome shotgun (WGS) entry which is preliminary data.</text>
</comment>